<dbReference type="Proteomes" id="UP000295537">
    <property type="component" value="Unassembled WGS sequence"/>
</dbReference>
<organism evidence="3 4">
    <name type="scientific">Nicoletella semolina</name>
    <dbReference type="NCBI Taxonomy" id="271160"/>
    <lineage>
        <taxon>Bacteria</taxon>
        <taxon>Pseudomonadati</taxon>
        <taxon>Pseudomonadota</taxon>
        <taxon>Gammaproteobacteria</taxon>
        <taxon>Pasteurellales</taxon>
        <taxon>Pasteurellaceae</taxon>
        <taxon>Nicoletella</taxon>
    </lineage>
</organism>
<evidence type="ECO:0000256" key="1">
    <source>
        <dbReference type="SAM" id="MobiDB-lite"/>
    </source>
</evidence>
<protein>
    <submittedName>
        <fullName evidence="3">Uncharacterized protein</fullName>
    </submittedName>
</protein>
<feature type="region of interest" description="Disordered" evidence="1">
    <location>
        <begin position="48"/>
        <end position="81"/>
    </location>
</feature>
<gene>
    <name evidence="3" type="ORF">EV693_1062</name>
</gene>
<reference evidence="3 4" key="1">
    <citation type="submission" date="2019-03" db="EMBL/GenBank/DDBJ databases">
        <title>Genomic Encyclopedia of Type Strains, Phase IV (KMG-IV): sequencing the most valuable type-strain genomes for metagenomic binning, comparative biology and taxonomic classification.</title>
        <authorList>
            <person name="Goeker M."/>
        </authorList>
    </citation>
    <scope>NUCLEOTIDE SEQUENCE [LARGE SCALE GENOMIC DNA]</scope>
    <source>
        <strain evidence="3 4">DSM 16380</strain>
    </source>
</reference>
<accession>A0A4R2N8M6</accession>
<keyword evidence="2" id="KW-0472">Membrane</keyword>
<feature type="transmembrane region" description="Helical" evidence="2">
    <location>
        <begin position="12"/>
        <end position="38"/>
    </location>
</feature>
<comment type="caution">
    <text evidence="3">The sequence shown here is derived from an EMBL/GenBank/DDBJ whole genome shotgun (WGS) entry which is preliminary data.</text>
</comment>
<dbReference type="EMBL" id="SLXJ01000006">
    <property type="protein sequence ID" value="TCP17323.1"/>
    <property type="molecule type" value="Genomic_DNA"/>
</dbReference>
<keyword evidence="4" id="KW-1185">Reference proteome</keyword>
<keyword evidence="2" id="KW-0812">Transmembrane</keyword>
<proteinExistence type="predicted"/>
<evidence type="ECO:0000313" key="4">
    <source>
        <dbReference type="Proteomes" id="UP000295537"/>
    </source>
</evidence>
<keyword evidence="2" id="KW-1133">Transmembrane helix</keyword>
<evidence type="ECO:0000256" key="2">
    <source>
        <dbReference type="SAM" id="Phobius"/>
    </source>
</evidence>
<evidence type="ECO:0000313" key="3">
    <source>
        <dbReference type="EMBL" id="TCP17323.1"/>
    </source>
</evidence>
<dbReference type="RefSeq" id="WP_132501253.1">
    <property type="nucleotide sequence ID" value="NZ_LVXA01000001.1"/>
</dbReference>
<name>A0A4R2N8M6_9PAST</name>
<dbReference type="AlphaFoldDB" id="A0A4R2N8M6"/>
<sequence length="81" mass="9514">MMTSLLAFTFTLLGFVLIAYILFAFPFLFILLLPFAVYKVMKWQQKKQQNNQKPHYQNSGVMPRGVEEDLTNEPLSFQPKR</sequence>